<accession>A0A6P6VY96</accession>
<dbReference type="Pfam" id="PF10551">
    <property type="entry name" value="MULE"/>
    <property type="match status" value="1"/>
</dbReference>
<dbReference type="RefSeq" id="XP_027107589.1">
    <property type="nucleotide sequence ID" value="XM_027251788.1"/>
</dbReference>
<feature type="region of interest" description="Disordered" evidence="5">
    <location>
        <begin position="227"/>
        <end position="273"/>
    </location>
</feature>
<dbReference type="PANTHER" id="PTHR31973:SF195">
    <property type="entry name" value="MUDR FAMILY TRANSPOSASE"/>
    <property type="match status" value="1"/>
</dbReference>
<feature type="compositionally biased region" description="Acidic residues" evidence="5">
    <location>
        <begin position="227"/>
        <end position="239"/>
    </location>
</feature>
<evidence type="ECO:0000313" key="7">
    <source>
        <dbReference type="Proteomes" id="UP001652660"/>
    </source>
</evidence>
<dbReference type="PANTHER" id="PTHR31973">
    <property type="entry name" value="POLYPROTEIN, PUTATIVE-RELATED"/>
    <property type="match status" value="1"/>
</dbReference>
<reference evidence="8 9" key="2">
    <citation type="submission" date="2025-04" db="UniProtKB">
        <authorList>
            <consortium name="RefSeq"/>
        </authorList>
    </citation>
    <scope>IDENTIFICATION</scope>
    <source>
        <tissue evidence="8 9">Leaves</tissue>
    </source>
</reference>
<evidence type="ECO:0000259" key="6">
    <source>
        <dbReference type="PROSITE" id="PS50966"/>
    </source>
</evidence>
<dbReference type="InterPro" id="IPR006564">
    <property type="entry name" value="Znf_PMZ"/>
</dbReference>
<keyword evidence="3" id="KW-0862">Zinc</keyword>
<dbReference type="AlphaFoldDB" id="A0A6P6VY96"/>
<dbReference type="InterPro" id="IPR018289">
    <property type="entry name" value="MULE_transposase_dom"/>
</dbReference>
<protein>
    <submittedName>
        <fullName evidence="8 9">Uncharacterized protein LOC113727559 isoform X1</fullName>
    </submittedName>
</protein>
<dbReference type="SMART" id="SM00575">
    <property type="entry name" value="ZnF_PMZ"/>
    <property type="match status" value="1"/>
</dbReference>
<dbReference type="RefSeq" id="XP_027107590.1">
    <property type="nucleotide sequence ID" value="XM_027251789.1"/>
</dbReference>
<reference evidence="7" key="1">
    <citation type="journal article" date="2025" name="Foods">
        <title>Unveiling the Microbial Signatures of Arabica Coffee Cherries: Insights into Ripeness Specific Diversity, Functional Traits, and Implications for Quality and Safety.</title>
        <authorList>
            <consortium name="RefSeq"/>
            <person name="Tenea G.N."/>
            <person name="Cifuentes V."/>
            <person name="Reyes P."/>
            <person name="Cevallos-Vallejos M."/>
        </authorList>
    </citation>
    <scope>NUCLEOTIDE SEQUENCE [LARGE SCALE GENOMIC DNA]</scope>
</reference>
<evidence type="ECO:0000256" key="1">
    <source>
        <dbReference type="ARBA" id="ARBA00022723"/>
    </source>
</evidence>
<keyword evidence="1" id="KW-0479">Metal-binding</keyword>
<dbReference type="GeneID" id="113727559"/>
<evidence type="ECO:0000313" key="9">
    <source>
        <dbReference type="RefSeq" id="XP_027107590.1"/>
    </source>
</evidence>
<organism evidence="7 9">
    <name type="scientific">Coffea arabica</name>
    <name type="common">Arabian coffee</name>
    <dbReference type="NCBI Taxonomy" id="13443"/>
    <lineage>
        <taxon>Eukaryota</taxon>
        <taxon>Viridiplantae</taxon>
        <taxon>Streptophyta</taxon>
        <taxon>Embryophyta</taxon>
        <taxon>Tracheophyta</taxon>
        <taxon>Spermatophyta</taxon>
        <taxon>Magnoliopsida</taxon>
        <taxon>eudicotyledons</taxon>
        <taxon>Gunneridae</taxon>
        <taxon>Pentapetalae</taxon>
        <taxon>asterids</taxon>
        <taxon>lamiids</taxon>
        <taxon>Gentianales</taxon>
        <taxon>Rubiaceae</taxon>
        <taxon>Ixoroideae</taxon>
        <taxon>Gardenieae complex</taxon>
        <taxon>Bertiereae - Coffeeae clade</taxon>
        <taxon>Coffeeae</taxon>
        <taxon>Coffea</taxon>
    </lineage>
</organism>
<sequence length="853" mass="98095">MLTMSLQRPIVVLLYWGGKIILSGESIAYDPPICQKVLILKERIGYDELVNRIYNAMKLDRDKFRVHLTFRNRVEYGNGFAILFGMPLMNDKGVDVFYYLKSSTPEYAAEIYIDVEDQQHVDQTNIQLALNTYAQLNSSNIASQLVQPFVGGTGGKYAAQFAPSISAAPLASNVNRNRSSGRYNESHTIQRQLSWLTKLAENQHSELPTFSAPSTGEPIDLIIDEVDSEPEPSDDDSGDDNLANDGSGYAGDGQANDHIACDEGSPWPSNVTPSLWDDASVSATLPFDGGNGGHAEHLNVWNEHTMDLRLGMLFDSKKHVSRAVKLWSIKQNREYEVCESKQNTWFVKCKNRSSHPPCNWQLRATLWHTQMMWMIVSFVKSHTCVRVSNSIDHMQLSSNIVVEYIMHHLKSCPIYRIKEIQAAIKEMFHIDISYRKAWYARRRAIDLVYGDWPTSVSQLPKYMKELVATNPGTAVVWMHHPHSHDGNFIFDYVFWAFAPAIQAFPHLKPVVCVDGTFMKGPYKAKLLTAVGIDANNHHLPLAFALVDEESNRSWKWFMRQLRVHVCHDIQGICVISNCHKGIINAMKTLDDWREPVAMHRFCLDHVLSEFTQKFKNRRLKNLCWLAGDARQEYKFDKFMNQIWELNPKAHEWLMKKAVEPSQWALSKDGGYRWGITSTNMAEYFNNAFRDARYLPIKACVEFTFNQTMELFLESRKLLSDCRYPLPKYSWDKYVANHHKARGHEVQIFHEANGFYRVVTARRPDKRGGNPHYVNFRLGTCSCQKWKELRFPCSHVIATYYSLGMNPTKLIGEVHTLDAYVQTYSGKFQPLRHPRYWADVDCNFTILSTRLAKK</sequence>
<feature type="domain" description="SWIM-type" evidence="6">
    <location>
        <begin position="771"/>
        <end position="803"/>
    </location>
</feature>
<evidence type="ECO:0000313" key="8">
    <source>
        <dbReference type="RefSeq" id="XP_027107589.1"/>
    </source>
</evidence>
<dbReference type="InterPro" id="IPR007527">
    <property type="entry name" value="Znf_SWIM"/>
</dbReference>
<name>A0A6P6VY96_COFAR</name>
<evidence type="ECO:0000256" key="3">
    <source>
        <dbReference type="ARBA" id="ARBA00022833"/>
    </source>
</evidence>
<dbReference type="Proteomes" id="UP001652660">
    <property type="component" value="Chromosome 2c"/>
</dbReference>
<dbReference type="PROSITE" id="PS50966">
    <property type="entry name" value="ZF_SWIM"/>
    <property type="match status" value="1"/>
</dbReference>
<evidence type="ECO:0000256" key="5">
    <source>
        <dbReference type="SAM" id="MobiDB-lite"/>
    </source>
</evidence>
<dbReference type="OrthoDB" id="683469at2759"/>
<dbReference type="Pfam" id="PF04434">
    <property type="entry name" value="SWIM"/>
    <property type="match status" value="1"/>
</dbReference>
<proteinExistence type="predicted"/>
<keyword evidence="2 4" id="KW-0863">Zinc-finger</keyword>
<evidence type="ECO:0000256" key="2">
    <source>
        <dbReference type="ARBA" id="ARBA00022771"/>
    </source>
</evidence>
<keyword evidence="7" id="KW-1185">Reference proteome</keyword>
<dbReference type="GO" id="GO:0008270">
    <property type="term" value="F:zinc ion binding"/>
    <property type="evidence" value="ECO:0007669"/>
    <property type="project" value="UniProtKB-KW"/>
</dbReference>
<evidence type="ECO:0000256" key="4">
    <source>
        <dbReference type="PROSITE-ProRule" id="PRU00325"/>
    </source>
</evidence>
<gene>
    <name evidence="8 9" type="primary">LOC113727559</name>
</gene>